<evidence type="ECO:0000256" key="1">
    <source>
        <dbReference type="ARBA" id="ARBA00009477"/>
    </source>
</evidence>
<sequence>MRIFMGAVCLKKYFYIAMVMVIIMALTIIGYGIFVNYKGESVILERMNNRSVIVNATTVKIRQIHAQYEFPEASMYSRQSVDVIAKVDGVITKKYTHKNKYVHAGDVVVELTNEDLPLKIKQAESALRRAEAVELQAKNSYSRYSSLIEQNATSLEKLDEARANFAAAQADTANAQAQYEQAVLNQGRLHVVSNAEGYVLVSYKEEGNFVTAGTPICLIGDFRSLWFALNMEDAALRSLLGEAGEKGNFTLSFKRPDFVKAYNTEYNSGNKGSKSVFAVDIFGIYPALSEPAEMRRVVFNVYNDAGILEARSYEDMVLTANQPRYVLSVPVEALDNNYDTGNVYVINSNNELEERHVEVGAVGEKYAEILSGLQEGDIVVVSGIDGLKEGQKVEANMEEGEE</sequence>
<dbReference type="GO" id="GO:1990281">
    <property type="term" value="C:efflux pump complex"/>
    <property type="evidence" value="ECO:0007669"/>
    <property type="project" value="TreeGrafter"/>
</dbReference>
<evidence type="ECO:0000313" key="5">
    <source>
        <dbReference type="EMBL" id="MSU09732.1"/>
    </source>
</evidence>
<evidence type="ECO:0000313" key="6">
    <source>
        <dbReference type="Proteomes" id="UP000433181"/>
    </source>
</evidence>
<gene>
    <name evidence="5" type="ORF">FYJ84_12165</name>
</gene>
<accession>A0A6I2UL67</accession>
<dbReference type="SUPFAM" id="SSF111369">
    <property type="entry name" value="HlyD-like secretion proteins"/>
    <property type="match status" value="1"/>
</dbReference>
<evidence type="ECO:0000256" key="3">
    <source>
        <dbReference type="SAM" id="Phobius"/>
    </source>
</evidence>
<dbReference type="PANTHER" id="PTHR30469">
    <property type="entry name" value="MULTIDRUG RESISTANCE PROTEIN MDTA"/>
    <property type="match status" value="1"/>
</dbReference>
<dbReference type="InterPro" id="IPR058627">
    <property type="entry name" value="MdtA-like_C"/>
</dbReference>
<dbReference type="Proteomes" id="UP000433181">
    <property type="component" value="Unassembled WGS sequence"/>
</dbReference>
<dbReference type="AlphaFoldDB" id="A0A6I2UL67"/>
<dbReference type="InterPro" id="IPR006143">
    <property type="entry name" value="RND_pump_MFP"/>
</dbReference>
<keyword evidence="2" id="KW-0175">Coiled coil</keyword>
<feature type="transmembrane region" description="Helical" evidence="3">
    <location>
        <begin position="12"/>
        <end position="34"/>
    </location>
</feature>
<evidence type="ECO:0000259" key="4">
    <source>
        <dbReference type="Pfam" id="PF25967"/>
    </source>
</evidence>
<keyword evidence="3" id="KW-0812">Transmembrane</keyword>
<organism evidence="5 6">
    <name type="scientific">Anaerovibrio slackiae</name>
    <dbReference type="NCBI Taxonomy" id="2652309"/>
    <lineage>
        <taxon>Bacteria</taxon>
        <taxon>Bacillati</taxon>
        <taxon>Bacillota</taxon>
        <taxon>Negativicutes</taxon>
        <taxon>Selenomonadales</taxon>
        <taxon>Selenomonadaceae</taxon>
        <taxon>Anaerovibrio</taxon>
    </lineage>
</organism>
<dbReference type="Gene3D" id="1.10.287.470">
    <property type="entry name" value="Helix hairpin bin"/>
    <property type="match status" value="1"/>
</dbReference>
<dbReference type="Pfam" id="PF25967">
    <property type="entry name" value="RND-MFP_C"/>
    <property type="match status" value="1"/>
</dbReference>
<evidence type="ECO:0000256" key="2">
    <source>
        <dbReference type="SAM" id="Coils"/>
    </source>
</evidence>
<name>A0A6I2UL67_9FIRM</name>
<protein>
    <submittedName>
        <fullName evidence="5">Efflux RND transporter periplasmic adaptor subunit</fullName>
    </submittedName>
</protein>
<feature type="domain" description="Multidrug resistance protein MdtA-like C-terminal permuted SH3" evidence="4">
    <location>
        <begin position="327"/>
        <end position="385"/>
    </location>
</feature>
<comment type="similarity">
    <text evidence="1">Belongs to the membrane fusion protein (MFP) (TC 8.A.1) family.</text>
</comment>
<dbReference type="Gene3D" id="2.40.50.100">
    <property type="match status" value="1"/>
</dbReference>
<comment type="caution">
    <text evidence="5">The sequence shown here is derived from an EMBL/GenBank/DDBJ whole genome shotgun (WGS) entry which is preliminary data.</text>
</comment>
<dbReference type="GO" id="GO:0015562">
    <property type="term" value="F:efflux transmembrane transporter activity"/>
    <property type="evidence" value="ECO:0007669"/>
    <property type="project" value="TreeGrafter"/>
</dbReference>
<reference evidence="5 6" key="1">
    <citation type="submission" date="2019-08" db="EMBL/GenBank/DDBJ databases">
        <title>In-depth cultivation of the pig gut microbiome towards novel bacterial diversity and tailored functional studies.</title>
        <authorList>
            <person name="Wylensek D."/>
            <person name="Hitch T.C.A."/>
            <person name="Clavel T."/>
        </authorList>
    </citation>
    <scope>NUCLEOTIDE SEQUENCE [LARGE SCALE GENOMIC DNA]</scope>
    <source>
        <strain evidence="5 6">WCA-693-APC-5D-A</strain>
    </source>
</reference>
<dbReference type="Gene3D" id="2.40.30.170">
    <property type="match status" value="1"/>
</dbReference>
<keyword evidence="3" id="KW-0472">Membrane</keyword>
<dbReference type="Gene3D" id="2.40.420.20">
    <property type="match status" value="1"/>
</dbReference>
<feature type="coiled-coil region" evidence="2">
    <location>
        <begin position="120"/>
        <end position="178"/>
    </location>
</feature>
<dbReference type="NCBIfam" id="TIGR01730">
    <property type="entry name" value="RND_mfp"/>
    <property type="match status" value="1"/>
</dbReference>
<proteinExistence type="inferred from homology"/>
<dbReference type="EMBL" id="VUNR01000032">
    <property type="protein sequence ID" value="MSU09732.1"/>
    <property type="molecule type" value="Genomic_DNA"/>
</dbReference>
<keyword evidence="3" id="KW-1133">Transmembrane helix</keyword>
<keyword evidence="6" id="KW-1185">Reference proteome</keyword>